<dbReference type="AlphaFoldDB" id="A0AAV4KEB4"/>
<feature type="region of interest" description="Disordered" evidence="1">
    <location>
        <begin position="1"/>
        <end position="29"/>
    </location>
</feature>
<name>A0AAV4KEB4_9ACTN</name>
<evidence type="ECO:0000313" key="3">
    <source>
        <dbReference type="Proteomes" id="UP000642014"/>
    </source>
</evidence>
<gene>
    <name evidence="2" type="ORF">GCM10010497_19880</name>
</gene>
<evidence type="ECO:0000256" key="1">
    <source>
        <dbReference type="SAM" id="MobiDB-lite"/>
    </source>
</evidence>
<dbReference type="EMBL" id="BMSJ01000003">
    <property type="protein sequence ID" value="GGR17909.1"/>
    <property type="molecule type" value="Genomic_DNA"/>
</dbReference>
<comment type="caution">
    <text evidence="2">The sequence shown here is derived from an EMBL/GenBank/DDBJ whole genome shotgun (WGS) entry which is preliminary data.</text>
</comment>
<accession>A0AAV4KEB4</accession>
<proteinExistence type="predicted"/>
<sequence>MSPTAGRTRSIAPTTALASHPITGPLPHRPPILGAAVLVHERAFGRGARSCFAGGGRCATARRDGGRDTGAWRAG</sequence>
<feature type="compositionally biased region" description="Polar residues" evidence="1">
    <location>
        <begin position="1"/>
        <end position="17"/>
    </location>
</feature>
<protein>
    <submittedName>
        <fullName evidence="2">Uncharacterized protein</fullName>
    </submittedName>
</protein>
<dbReference type="Proteomes" id="UP000642014">
    <property type="component" value="Unassembled WGS sequence"/>
</dbReference>
<reference evidence="2 3" key="1">
    <citation type="journal article" date="2014" name="Int. J. Syst. Evol. Microbiol.">
        <title>Complete genome sequence of Corynebacterium casei LMG S-19264T (=DSM 44701T), isolated from a smear-ripened cheese.</title>
        <authorList>
            <consortium name="US DOE Joint Genome Institute (JGI-PGF)"/>
            <person name="Walter F."/>
            <person name="Albersmeier A."/>
            <person name="Kalinowski J."/>
            <person name="Ruckert C."/>
        </authorList>
    </citation>
    <scope>NUCLEOTIDE SEQUENCE [LARGE SCALE GENOMIC DNA]</scope>
    <source>
        <strain evidence="2 3">JCM 4205</strain>
    </source>
</reference>
<organism evidence="2 3">
    <name type="scientific">Streptomyces cinereoruber</name>
    <dbReference type="NCBI Taxonomy" id="67260"/>
    <lineage>
        <taxon>Bacteria</taxon>
        <taxon>Bacillati</taxon>
        <taxon>Actinomycetota</taxon>
        <taxon>Actinomycetes</taxon>
        <taxon>Kitasatosporales</taxon>
        <taxon>Streptomycetaceae</taxon>
        <taxon>Streptomyces</taxon>
    </lineage>
</organism>
<feature type="region of interest" description="Disordered" evidence="1">
    <location>
        <begin position="55"/>
        <end position="75"/>
    </location>
</feature>
<evidence type="ECO:0000313" key="2">
    <source>
        <dbReference type="EMBL" id="GGR17909.1"/>
    </source>
</evidence>